<feature type="region of interest" description="Disordered" evidence="1">
    <location>
        <begin position="19"/>
        <end position="51"/>
    </location>
</feature>
<dbReference type="EMBL" id="HACG01005221">
    <property type="protein sequence ID" value="CEK52086.1"/>
    <property type="molecule type" value="Transcribed_RNA"/>
</dbReference>
<proteinExistence type="predicted"/>
<feature type="compositionally biased region" description="Acidic residues" evidence="1">
    <location>
        <begin position="35"/>
        <end position="45"/>
    </location>
</feature>
<reference evidence="2" key="1">
    <citation type="submission" date="2014-12" db="EMBL/GenBank/DDBJ databases">
        <title>Insight into the proteome of Arion vulgaris.</title>
        <authorList>
            <person name="Aradska J."/>
            <person name="Bulat T."/>
            <person name="Smidak R."/>
            <person name="Sarate P."/>
            <person name="Gangsoo J."/>
            <person name="Sialana F."/>
            <person name="Bilban M."/>
            <person name="Lubec G."/>
        </authorList>
    </citation>
    <scope>NUCLEOTIDE SEQUENCE</scope>
    <source>
        <tissue evidence="2">Skin</tissue>
    </source>
</reference>
<organism evidence="2">
    <name type="scientific">Arion vulgaris</name>
    <dbReference type="NCBI Taxonomy" id="1028688"/>
    <lineage>
        <taxon>Eukaryota</taxon>
        <taxon>Metazoa</taxon>
        <taxon>Spiralia</taxon>
        <taxon>Lophotrochozoa</taxon>
        <taxon>Mollusca</taxon>
        <taxon>Gastropoda</taxon>
        <taxon>Heterobranchia</taxon>
        <taxon>Euthyneura</taxon>
        <taxon>Panpulmonata</taxon>
        <taxon>Eupulmonata</taxon>
        <taxon>Stylommatophora</taxon>
        <taxon>Helicina</taxon>
        <taxon>Arionoidea</taxon>
        <taxon>Arionidae</taxon>
        <taxon>Arion</taxon>
    </lineage>
</organism>
<dbReference type="AlphaFoldDB" id="A0A0B6Y8D5"/>
<sequence>MPIRPTTAVFITSSHTPVNASQFQPKKNPSTMLESLEETNEEDINDSTTTA</sequence>
<accession>A0A0B6Y8D5</accession>
<name>A0A0B6Y8D5_9EUPU</name>
<gene>
    <name evidence="2" type="primary">ORF15451</name>
</gene>
<protein>
    <submittedName>
        <fullName evidence="2">Uncharacterized protein</fullName>
    </submittedName>
</protein>
<evidence type="ECO:0000256" key="1">
    <source>
        <dbReference type="SAM" id="MobiDB-lite"/>
    </source>
</evidence>
<evidence type="ECO:0000313" key="2">
    <source>
        <dbReference type="EMBL" id="CEK52086.1"/>
    </source>
</evidence>
<feature type="compositionally biased region" description="Polar residues" evidence="1">
    <location>
        <begin position="19"/>
        <end position="33"/>
    </location>
</feature>